<keyword evidence="2" id="KW-1185">Reference proteome</keyword>
<dbReference type="AlphaFoldDB" id="B8CBT8"/>
<dbReference type="Proteomes" id="UP000001449">
    <property type="component" value="Chromosome 13"/>
</dbReference>
<dbReference type="HOGENOM" id="CLU_1312402_0_0_1"/>
<sequence>MERNYITPNIDTYDAIIQAWIDTGSLDGLLRAEEWAKRAFISASEGSTVSTAPQLQTLRPIMAAWTYCGRDRGSGRVVSWRRYQVSIIEGAFQRGVSGEDESQLMKDAETVFSAARNCSTSLDEIISQSNFAGVLDSKACTPMFSTAVGAWGGAARLALLPTSTTSPLTTTDAVREMIQVVRLFDAKKDKAMKLAKSIGKVYDEHTINCI</sequence>
<gene>
    <name evidence="1" type="ORF">THAPSDRAFT_9608</name>
</gene>
<dbReference type="InParanoid" id="B8CBT8"/>
<evidence type="ECO:0000313" key="2">
    <source>
        <dbReference type="Proteomes" id="UP000001449"/>
    </source>
</evidence>
<name>B8CBT8_THAPS</name>
<dbReference type="PaxDb" id="35128-Thaps9608"/>
<dbReference type="EMBL" id="CM000648">
    <property type="protein sequence ID" value="EED89186.1"/>
    <property type="molecule type" value="Genomic_DNA"/>
</dbReference>
<dbReference type="KEGG" id="tps:THAPSDRAFT_9608"/>
<organism evidence="1 2">
    <name type="scientific">Thalassiosira pseudonana</name>
    <name type="common">Marine diatom</name>
    <name type="synonym">Cyclotella nana</name>
    <dbReference type="NCBI Taxonomy" id="35128"/>
    <lineage>
        <taxon>Eukaryota</taxon>
        <taxon>Sar</taxon>
        <taxon>Stramenopiles</taxon>
        <taxon>Ochrophyta</taxon>
        <taxon>Bacillariophyta</taxon>
        <taxon>Coscinodiscophyceae</taxon>
        <taxon>Thalassiosirophycidae</taxon>
        <taxon>Thalassiosirales</taxon>
        <taxon>Thalassiosiraceae</taxon>
        <taxon>Thalassiosira</taxon>
    </lineage>
</organism>
<reference evidence="1 2" key="2">
    <citation type="journal article" date="2008" name="Nature">
        <title>The Phaeodactylum genome reveals the evolutionary history of diatom genomes.</title>
        <authorList>
            <person name="Bowler C."/>
            <person name="Allen A.E."/>
            <person name="Badger J.H."/>
            <person name="Grimwood J."/>
            <person name="Jabbari K."/>
            <person name="Kuo A."/>
            <person name="Maheswari U."/>
            <person name="Martens C."/>
            <person name="Maumus F."/>
            <person name="Otillar R.P."/>
            <person name="Rayko E."/>
            <person name="Salamov A."/>
            <person name="Vandepoele K."/>
            <person name="Beszteri B."/>
            <person name="Gruber A."/>
            <person name="Heijde M."/>
            <person name="Katinka M."/>
            <person name="Mock T."/>
            <person name="Valentin K."/>
            <person name="Verret F."/>
            <person name="Berges J.A."/>
            <person name="Brownlee C."/>
            <person name="Cadoret J.P."/>
            <person name="Chiovitti A."/>
            <person name="Choi C.J."/>
            <person name="Coesel S."/>
            <person name="De Martino A."/>
            <person name="Detter J.C."/>
            <person name="Durkin C."/>
            <person name="Falciatore A."/>
            <person name="Fournet J."/>
            <person name="Haruta M."/>
            <person name="Huysman M.J."/>
            <person name="Jenkins B.D."/>
            <person name="Jiroutova K."/>
            <person name="Jorgensen R.E."/>
            <person name="Joubert Y."/>
            <person name="Kaplan A."/>
            <person name="Kroger N."/>
            <person name="Kroth P.G."/>
            <person name="La Roche J."/>
            <person name="Lindquist E."/>
            <person name="Lommer M."/>
            <person name="Martin-Jezequel V."/>
            <person name="Lopez P.J."/>
            <person name="Lucas S."/>
            <person name="Mangogna M."/>
            <person name="McGinnis K."/>
            <person name="Medlin L.K."/>
            <person name="Montsant A."/>
            <person name="Oudot-Le Secq M.P."/>
            <person name="Napoli C."/>
            <person name="Obornik M."/>
            <person name="Parker M.S."/>
            <person name="Petit J.L."/>
            <person name="Porcel B.M."/>
            <person name="Poulsen N."/>
            <person name="Robison M."/>
            <person name="Rychlewski L."/>
            <person name="Rynearson T.A."/>
            <person name="Schmutz J."/>
            <person name="Shapiro H."/>
            <person name="Siaut M."/>
            <person name="Stanley M."/>
            <person name="Sussman M.R."/>
            <person name="Taylor A.R."/>
            <person name="Vardi A."/>
            <person name="von Dassow P."/>
            <person name="Vyverman W."/>
            <person name="Willis A."/>
            <person name="Wyrwicz L.S."/>
            <person name="Rokhsar D.S."/>
            <person name="Weissenbach J."/>
            <person name="Armbrust E.V."/>
            <person name="Green B.R."/>
            <person name="Van de Peer Y."/>
            <person name="Grigoriev I.V."/>
        </authorList>
    </citation>
    <scope>NUCLEOTIDE SEQUENCE [LARGE SCALE GENOMIC DNA]</scope>
    <source>
        <strain evidence="1 2">CCMP1335</strain>
    </source>
</reference>
<accession>B8CBT8</accession>
<protein>
    <submittedName>
        <fullName evidence="1">Uncharacterized protein</fullName>
    </submittedName>
</protein>
<dbReference type="GeneID" id="7447885"/>
<reference evidence="1 2" key="1">
    <citation type="journal article" date="2004" name="Science">
        <title>The genome of the diatom Thalassiosira pseudonana: ecology, evolution, and metabolism.</title>
        <authorList>
            <person name="Armbrust E.V."/>
            <person name="Berges J.A."/>
            <person name="Bowler C."/>
            <person name="Green B.R."/>
            <person name="Martinez D."/>
            <person name="Putnam N.H."/>
            <person name="Zhou S."/>
            <person name="Allen A.E."/>
            <person name="Apt K.E."/>
            <person name="Bechner M."/>
            <person name="Brzezinski M.A."/>
            <person name="Chaal B.K."/>
            <person name="Chiovitti A."/>
            <person name="Davis A.K."/>
            <person name="Demarest M.S."/>
            <person name="Detter J.C."/>
            <person name="Glavina T."/>
            <person name="Goodstein D."/>
            <person name="Hadi M.Z."/>
            <person name="Hellsten U."/>
            <person name="Hildebrand M."/>
            <person name="Jenkins B.D."/>
            <person name="Jurka J."/>
            <person name="Kapitonov V.V."/>
            <person name="Kroger N."/>
            <person name="Lau W.W."/>
            <person name="Lane T.W."/>
            <person name="Larimer F.W."/>
            <person name="Lippmeier J.C."/>
            <person name="Lucas S."/>
            <person name="Medina M."/>
            <person name="Montsant A."/>
            <person name="Obornik M."/>
            <person name="Parker M.S."/>
            <person name="Palenik B."/>
            <person name="Pazour G.J."/>
            <person name="Richardson P.M."/>
            <person name="Rynearson T.A."/>
            <person name="Saito M.A."/>
            <person name="Schwartz D.C."/>
            <person name="Thamatrakoln K."/>
            <person name="Valentin K."/>
            <person name="Vardi A."/>
            <person name="Wilkerson F.P."/>
            <person name="Rokhsar D.S."/>
        </authorList>
    </citation>
    <scope>NUCLEOTIDE SEQUENCE [LARGE SCALE GENOMIC DNA]</scope>
    <source>
        <strain evidence="1 2">CCMP1335</strain>
    </source>
</reference>
<proteinExistence type="predicted"/>
<evidence type="ECO:0000313" key="1">
    <source>
        <dbReference type="EMBL" id="EED89186.1"/>
    </source>
</evidence>
<dbReference type="RefSeq" id="XP_002293450.1">
    <property type="nucleotide sequence ID" value="XM_002293414.1"/>
</dbReference>